<gene>
    <name evidence="8" type="primary">atpH</name>
    <name evidence="9" type="ORF">DLJ74_17325</name>
</gene>
<dbReference type="InterPro" id="IPR026015">
    <property type="entry name" value="ATP_synth_OSCP/delta_N_sf"/>
</dbReference>
<dbReference type="Proteomes" id="UP000245624">
    <property type="component" value="Unassembled WGS sequence"/>
</dbReference>
<comment type="similarity">
    <text evidence="8">Belongs to the ATPase delta chain family.</text>
</comment>
<protein>
    <recommendedName>
        <fullName evidence="8">ATP synthase subunit delta</fullName>
    </recommendedName>
    <alternativeName>
        <fullName evidence="8">ATP synthase F(1) sector subunit delta</fullName>
    </alternativeName>
    <alternativeName>
        <fullName evidence="8">F-type ATPase subunit delta</fullName>
        <shortName evidence="8">F-ATPase subunit delta</shortName>
    </alternativeName>
</protein>
<dbReference type="NCBIfam" id="TIGR01145">
    <property type="entry name" value="ATP_synt_delta"/>
    <property type="match status" value="1"/>
</dbReference>
<evidence type="ECO:0000256" key="1">
    <source>
        <dbReference type="ARBA" id="ARBA00004370"/>
    </source>
</evidence>
<dbReference type="GO" id="GO:0045259">
    <property type="term" value="C:proton-transporting ATP synthase complex"/>
    <property type="evidence" value="ECO:0007669"/>
    <property type="project" value="UniProtKB-KW"/>
</dbReference>
<evidence type="ECO:0000256" key="7">
    <source>
        <dbReference type="ARBA" id="ARBA00023310"/>
    </source>
</evidence>
<dbReference type="SUPFAM" id="SSF47928">
    <property type="entry name" value="N-terminal domain of the delta subunit of the F1F0-ATP synthase"/>
    <property type="match status" value="1"/>
</dbReference>
<evidence type="ECO:0000256" key="3">
    <source>
        <dbReference type="ARBA" id="ARBA00022781"/>
    </source>
</evidence>
<comment type="caution">
    <text evidence="9">The sequence shown here is derived from an EMBL/GenBank/DDBJ whole genome shotgun (WGS) entry which is preliminary data.</text>
</comment>
<dbReference type="GO" id="GO:0005886">
    <property type="term" value="C:plasma membrane"/>
    <property type="evidence" value="ECO:0007669"/>
    <property type="project" value="UniProtKB-SubCell"/>
</dbReference>
<dbReference type="OrthoDB" id="9802471at2"/>
<evidence type="ECO:0000256" key="2">
    <source>
        <dbReference type="ARBA" id="ARBA00022448"/>
    </source>
</evidence>
<keyword evidence="8" id="KW-1003">Cell membrane</keyword>
<dbReference type="Gene3D" id="1.10.520.20">
    <property type="entry name" value="N-terminal domain of the delta subunit of the F1F0-ATP synthase"/>
    <property type="match status" value="1"/>
</dbReference>
<organism evidence="9 10">
    <name type="scientific">Gracilibacillus dipsosauri</name>
    <dbReference type="NCBI Taxonomy" id="178340"/>
    <lineage>
        <taxon>Bacteria</taxon>
        <taxon>Bacillati</taxon>
        <taxon>Bacillota</taxon>
        <taxon>Bacilli</taxon>
        <taxon>Bacillales</taxon>
        <taxon>Bacillaceae</taxon>
        <taxon>Gracilibacillus</taxon>
    </lineage>
</organism>
<dbReference type="HAMAP" id="MF_01416">
    <property type="entry name" value="ATP_synth_delta_bact"/>
    <property type="match status" value="1"/>
</dbReference>
<keyword evidence="2 8" id="KW-0813">Transport</keyword>
<dbReference type="GO" id="GO:0046933">
    <property type="term" value="F:proton-transporting ATP synthase activity, rotational mechanism"/>
    <property type="evidence" value="ECO:0007669"/>
    <property type="project" value="UniProtKB-UniRule"/>
</dbReference>
<dbReference type="InterPro" id="IPR000711">
    <property type="entry name" value="ATPase_OSCP/dsu"/>
</dbReference>
<keyword evidence="5 8" id="KW-0472">Membrane</keyword>
<keyword evidence="10" id="KW-1185">Reference proteome</keyword>
<name>A0A317KUZ6_9BACI</name>
<keyword evidence="6 8" id="KW-0139">CF(1)</keyword>
<evidence type="ECO:0000256" key="4">
    <source>
        <dbReference type="ARBA" id="ARBA00023065"/>
    </source>
</evidence>
<dbReference type="RefSeq" id="WP_109985415.1">
    <property type="nucleotide sequence ID" value="NZ_QGTD01000019.1"/>
</dbReference>
<dbReference type="InterPro" id="IPR020781">
    <property type="entry name" value="ATPase_OSCP/d_CS"/>
</dbReference>
<evidence type="ECO:0000256" key="8">
    <source>
        <dbReference type="HAMAP-Rule" id="MF_01416"/>
    </source>
</evidence>
<comment type="subcellular location">
    <subcellularLocation>
        <location evidence="8">Cell membrane</location>
        <topology evidence="8">Peripheral membrane protein</topology>
    </subcellularLocation>
    <subcellularLocation>
        <location evidence="1">Membrane</location>
    </subcellularLocation>
</comment>
<dbReference type="PRINTS" id="PR00125">
    <property type="entry name" value="ATPASEDELTA"/>
</dbReference>
<evidence type="ECO:0000256" key="5">
    <source>
        <dbReference type="ARBA" id="ARBA00023136"/>
    </source>
</evidence>
<dbReference type="NCBIfam" id="NF004403">
    <property type="entry name" value="PRK05758.2-4"/>
    <property type="match status" value="1"/>
</dbReference>
<keyword evidence="7 8" id="KW-0066">ATP synthesis</keyword>
<comment type="function">
    <text evidence="8">F(1)F(0) ATP synthase produces ATP from ADP in the presence of a proton or sodium gradient. F-type ATPases consist of two structural domains, F(1) containing the extramembraneous catalytic core and F(0) containing the membrane proton channel, linked together by a central stalk and a peripheral stalk. During catalysis, ATP synthesis in the catalytic domain of F(1) is coupled via a rotary mechanism of the central stalk subunits to proton translocation.</text>
</comment>
<reference evidence="9 10" key="1">
    <citation type="submission" date="2018-05" db="EMBL/GenBank/DDBJ databases">
        <title>Genomic analysis of Gracilibacillus dipsosauri DD1 reveals novel features of a salt-tolerant amylase.</title>
        <authorList>
            <person name="Deutch C.E."/>
            <person name="Yang S."/>
        </authorList>
    </citation>
    <scope>NUCLEOTIDE SEQUENCE [LARGE SCALE GENOMIC DNA]</scope>
    <source>
        <strain evidence="9 10">DD1</strain>
    </source>
</reference>
<dbReference type="AlphaFoldDB" id="A0A317KUZ6"/>
<keyword evidence="4 8" id="KW-0406">Ion transport</keyword>
<comment type="function">
    <text evidence="8">This protein is part of the stalk that links CF(0) to CF(1). It either transmits conformational changes from CF(0) to CF(1) or is implicated in proton conduction.</text>
</comment>
<accession>A0A317KUZ6</accession>
<proteinExistence type="inferred from homology"/>
<evidence type="ECO:0000313" key="9">
    <source>
        <dbReference type="EMBL" id="PWU66984.1"/>
    </source>
</evidence>
<dbReference type="EMBL" id="QGTD01000019">
    <property type="protein sequence ID" value="PWU66984.1"/>
    <property type="molecule type" value="Genomic_DNA"/>
</dbReference>
<dbReference type="PROSITE" id="PS00389">
    <property type="entry name" value="ATPASE_DELTA"/>
    <property type="match status" value="1"/>
</dbReference>
<evidence type="ECO:0000313" key="10">
    <source>
        <dbReference type="Proteomes" id="UP000245624"/>
    </source>
</evidence>
<sequence length="180" mass="20320">MSKANVAKRYAEALFQIGVEKQTIDFLDTELATVREVFETNKKLLPFLQHPKVDHAKKQALLKEAFTGFSEDVLHTLSLLVDRHNVSIIPEVALQFTKLANESKGMKEAIVYSVRPLQEEEKQELETTFKKKLNVKALKITNQVDESIIGGVKIKVGNTIYDGTIKGKLDRLERKIANAN</sequence>
<keyword evidence="3 8" id="KW-0375">Hydrogen ion transport</keyword>
<evidence type="ECO:0000256" key="6">
    <source>
        <dbReference type="ARBA" id="ARBA00023196"/>
    </source>
</evidence>
<dbReference type="Pfam" id="PF00213">
    <property type="entry name" value="OSCP"/>
    <property type="match status" value="1"/>
</dbReference>
<dbReference type="PANTHER" id="PTHR11910">
    <property type="entry name" value="ATP SYNTHASE DELTA CHAIN"/>
    <property type="match status" value="1"/>
</dbReference>